<evidence type="ECO:0000313" key="1">
    <source>
        <dbReference type="EMBL" id="GFH53319.1"/>
    </source>
</evidence>
<accession>A0AAD3CWT3</accession>
<dbReference type="PANTHER" id="PTHR46586">
    <property type="entry name" value="ANKYRIN REPEAT-CONTAINING PROTEIN"/>
    <property type="match status" value="1"/>
</dbReference>
<gene>
    <name evidence="1" type="ORF">CTEN210_09795</name>
</gene>
<dbReference type="AlphaFoldDB" id="A0AAD3CWT3"/>
<dbReference type="InterPro" id="IPR052050">
    <property type="entry name" value="SecEffector_AnkRepeat"/>
</dbReference>
<dbReference type="InterPro" id="IPR036770">
    <property type="entry name" value="Ankyrin_rpt-contain_sf"/>
</dbReference>
<dbReference type="EMBL" id="BLLK01000047">
    <property type="protein sequence ID" value="GFH53319.1"/>
    <property type="molecule type" value="Genomic_DNA"/>
</dbReference>
<dbReference type="PANTHER" id="PTHR46586:SF3">
    <property type="entry name" value="ANKYRIN REPEAT-CONTAINING PROTEIN"/>
    <property type="match status" value="1"/>
</dbReference>
<reference evidence="1 2" key="1">
    <citation type="journal article" date="2021" name="Sci. Rep.">
        <title>The genome of the diatom Chaetoceros tenuissimus carries an ancient integrated fragment of an extant virus.</title>
        <authorList>
            <person name="Hongo Y."/>
            <person name="Kimura K."/>
            <person name="Takaki Y."/>
            <person name="Yoshida Y."/>
            <person name="Baba S."/>
            <person name="Kobayashi G."/>
            <person name="Nagasaki K."/>
            <person name="Hano T."/>
            <person name="Tomaru Y."/>
        </authorList>
    </citation>
    <scope>NUCLEOTIDE SEQUENCE [LARGE SCALE GENOMIC DNA]</scope>
    <source>
        <strain evidence="1 2">NIES-3715</strain>
    </source>
</reference>
<dbReference type="Gene3D" id="1.25.40.20">
    <property type="entry name" value="Ankyrin repeat-containing domain"/>
    <property type="match status" value="2"/>
</dbReference>
<organism evidence="1 2">
    <name type="scientific">Chaetoceros tenuissimus</name>
    <dbReference type="NCBI Taxonomy" id="426638"/>
    <lineage>
        <taxon>Eukaryota</taxon>
        <taxon>Sar</taxon>
        <taxon>Stramenopiles</taxon>
        <taxon>Ochrophyta</taxon>
        <taxon>Bacillariophyta</taxon>
        <taxon>Coscinodiscophyceae</taxon>
        <taxon>Chaetocerotophycidae</taxon>
        <taxon>Chaetocerotales</taxon>
        <taxon>Chaetocerotaceae</taxon>
        <taxon>Chaetoceros</taxon>
    </lineage>
</organism>
<comment type="caution">
    <text evidence="1">The sequence shown here is derived from an EMBL/GenBank/DDBJ whole genome shotgun (WGS) entry which is preliminary data.</text>
</comment>
<protein>
    <submittedName>
        <fullName evidence="1">Uncharacterized protein</fullName>
    </submittedName>
</protein>
<dbReference type="Proteomes" id="UP001054902">
    <property type="component" value="Unassembled WGS sequence"/>
</dbReference>
<name>A0AAD3CWT3_9STRA</name>
<evidence type="ECO:0000313" key="2">
    <source>
        <dbReference type="Proteomes" id="UP001054902"/>
    </source>
</evidence>
<dbReference type="SUPFAM" id="SSF48403">
    <property type="entry name" value="Ankyrin repeat"/>
    <property type="match status" value="1"/>
</dbReference>
<keyword evidence="2" id="KW-1185">Reference proteome</keyword>
<proteinExistence type="predicted"/>
<sequence>MSLREDFVKYMRSKGIPWNETTFCNAAYSDNISMFQYLLENECPHDDPRICSRSVEKGSNEKTFEKLQWLHEHNVPWDGKTCSIAARKGNLKALKYARSKGCPWHENCLRNAIVHRNFDVVEYCLQNRCPIGNSDICHYAMDDKDHDRALRMLRLLREFSVPWGERTCSKAASTGNFQALKRSVSQGCPWDRQECANYAAQHGDIEALKWIRSQGVVFDEINATFLHAAISGNFSVVEYCVDNDFSCGDRLYANAIENFDNPIPVIKLLQKNDYPWHPSACKAATILEDLKLLRWLRFNGCSWDEETCNAAVMNDNFDILKYAHENGCRWTKETYAYCFSYYGLDNEYSIIPTAAEIECLQAIFDYLIKHKCPKPDPGDWIIVE</sequence>